<dbReference type="EMBL" id="BCMS01000001">
    <property type="protein sequence ID" value="GAQ22432.1"/>
    <property type="molecule type" value="Genomic_DNA"/>
</dbReference>
<comment type="caution">
    <text evidence="2">The sequence shown here is derived from an EMBL/GenBank/DDBJ whole genome shotgun (WGS) entry which is preliminary data.</text>
</comment>
<accession>A0A100HKN6</accession>
<reference evidence="3" key="1">
    <citation type="submission" date="2015-11" db="EMBL/GenBank/DDBJ databases">
        <title>Draft Genome Sequence of the Radioresistant Bacterium Deinococcus grandis, Isolated from Freshwater Fish in Japan.</title>
        <authorList>
            <person name="Satoh K."/>
            <person name="Onodera T."/>
            <person name="Omoso K."/>
            <person name="Takeda-Yano K."/>
            <person name="Katayama T."/>
            <person name="Oono Y."/>
            <person name="Narumi I."/>
        </authorList>
    </citation>
    <scope>NUCLEOTIDE SEQUENCE [LARGE SCALE GENOMIC DNA]</scope>
    <source>
        <strain evidence="3">ATCC 43672</strain>
    </source>
</reference>
<evidence type="ECO:0008006" key="4">
    <source>
        <dbReference type="Google" id="ProtNLM"/>
    </source>
</evidence>
<name>A0A100HKN6_9DEIO</name>
<dbReference type="Proteomes" id="UP000056209">
    <property type="component" value="Unassembled WGS sequence"/>
</dbReference>
<evidence type="ECO:0000313" key="2">
    <source>
        <dbReference type="EMBL" id="GAQ22432.1"/>
    </source>
</evidence>
<feature type="compositionally biased region" description="Pro residues" evidence="1">
    <location>
        <begin position="1"/>
        <end position="10"/>
    </location>
</feature>
<sequence length="83" mass="9128">MPVPTFPEPSGPYSAGVHHDQFRPPQGGSRTPSRALWGAARPGSRNPPPASRPPAEEVTFMWIKPQAKPRLVCCEVTAYAHRR</sequence>
<proteinExistence type="predicted"/>
<protein>
    <recommendedName>
        <fullName evidence="4">Coenzyme PQQ synthesis protein A</fullName>
    </recommendedName>
</protein>
<organism evidence="2 3">
    <name type="scientific">Deinococcus grandis</name>
    <dbReference type="NCBI Taxonomy" id="57498"/>
    <lineage>
        <taxon>Bacteria</taxon>
        <taxon>Thermotogati</taxon>
        <taxon>Deinococcota</taxon>
        <taxon>Deinococci</taxon>
        <taxon>Deinococcales</taxon>
        <taxon>Deinococcaceae</taxon>
        <taxon>Deinococcus</taxon>
    </lineage>
</organism>
<evidence type="ECO:0000313" key="3">
    <source>
        <dbReference type="Proteomes" id="UP000056209"/>
    </source>
</evidence>
<evidence type="ECO:0000256" key="1">
    <source>
        <dbReference type="SAM" id="MobiDB-lite"/>
    </source>
</evidence>
<gene>
    <name evidence="2" type="ORF">DEIGR_102459</name>
</gene>
<feature type="region of interest" description="Disordered" evidence="1">
    <location>
        <begin position="1"/>
        <end position="55"/>
    </location>
</feature>
<dbReference type="AlphaFoldDB" id="A0A100HKN6"/>
<keyword evidence="3" id="KW-1185">Reference proteome</keyword>